<dbReference type="GO" id="GO:0016740">
    <property type="term" value="F:transferase activity"/>
    <property type="evidence" value="ECO:0007669"/>
    <property type="project" value="UniProtKB-KW"/>
</dbReference>
<dbReference type="OrthoDB" id="9803627at2"/>
<protein>
    <submittedName>
        <fullName evidence="2">Polysaccharide pyruvyl transferase family protein</fullName>
    </submittedName>
</protein>
<evidence type="ECO:0000313" key="2">
    <source>
        <dbReference type="EMBL" id="TLQ01462.1"/>
    </source>
</evidence>
<organism evidence="2 3">
    <name type="scientific">Nesterenkonia salmonea</name>
    <dbReference type="NCBI Taxonomy" id="1804987"/>
    <lineage>
        <taxon>Bacteria</taxon>
        <taxon>Bacillati</taxon>
        <taxon>Actinomycetota</taxon>
        <taxon>Actinomycetes</taxon>
        <taxon>Micrococcales</taxon>
        <taxon>Micrococcaceae</taxon>
        <taxon>Nesterenkonia</taxon>
    </lineage>
</organism>
<gene>
    <name evidence="2" type="ORF">FEF26_00315</name>
</gene>
<feature type="domain" description="Polysaccharide pyruvyl transferase" evidence="1">
    <location>
        <begin position="229"/>
        <end position="337"/>
    </location>
</feature>
<dbReference type="EMBL" id="VAVZ01000001">
    <property type="protein sequence ID" value="TLQ01462.1"/>
    <property type="molecule type" value="Genomic_DNA"/>
</dbReference>
<comment type="caution">
    <text evidence="2">The sequence shown here is derived from an EMBL/GenBank/DDBJ whole genome shotgun (WGS) entry which is preliminary data.</text>
</comment>
<keyword evidence="3" id="KW-1185">Reference proteome</keyword>
<name>A0A5R9BN04_9MICC</name>
<dbReference type="RefSeq" id="WP_138251541.1">
    <property type="nucleotide sequence ID" value="NZ_VAVZ01000001.1"/>
</dbReference>
<evidence type="ECO:0000313" key="3">
    <source>
        <dbReference type="Proteomes" id="UP000310458"/>
    </source>
</evidence>
<dbReference type="InterPro" id="IPR007345">
    <property type="entry name" value="Polysacch_pyruvyl_Trfase"/>
</dbReference>
<proteinExistence type="predicted"/>
<dbReference type="Pfam" id="PF04230">
    <property type="entry name" value="PS_pyruv_trans"/>
    <property type="match status" value="1"/>
</dbReference>
<evidence type="ECO:0000259" key="1">
    <source>
        <dbReference type="Pfam" id="PF04230"/>
    </source>
</evidence>
<dbReference type="Proteomes" id="UP000310458">
    <property type="component" value="Unassembled WGS sequence"/>
</dbReference>
<accession>A0A5R9BN04</accession>
<reference evidence="2 3" key="1">
    <citation type="submission" date="2019-05" db="EMBL/GenBank/DDBJ databases">
        <title>Nesterenkonia sp. GY074 isolated from the Southern Atlantic Ocean.</title>
        <authorList>
            <person name="Zhang G."/>
        </authorList>
    </citation>
    <scope>NUCLEOTIDE SEQUENCE [LARGE SCALE GENOMIC DNA]</scope>
    <source>
        <strain evidence="2 3">GY074</strain>
    </source>
</reference>
<dbReference type="AlphaFoldDB" id="A0A5R9BN04"/>
<keyword evidence="2" id="KW-0808">Transferase</keyword>
<sequence>MSPNPEPRVLSRLRGYSLWNRKARLLLGQPTAGDHSITWHITTEVGEVDLVARLSGSNLRLECASEDALVARSLRAMLVTKAALVAEPEEHHVLTDISAASRGAARELMRHAMYWAEAVTSMAHREQEIHRGSTSLQNVVAQGIWYDRRPNFGDAVGPWLVTALTGKDVVNVRRTRETPTKARGRATLLVGSIIQMINRNNVDIWGSGLMRALSVEQVTAFSRLKNIRVRAVRGRLTAAELREKLGWEVPEIYGDPALLLPRHFPVTSRGEHIAVVPHLKHRAAMRELANERLVVSDVREDLETVVTQIASAQACISTSLHGIIVAQAYGVPWVWLNLTDSPVDGRDFKFDDFFTTIDAAAVSRLDVPLSEVTRLDFIELAQQTTLPDLRTDLDRLETALPVRRETSGAAGTEARERGLSSVPARLARGIRRLLSRSSRRIRSH</sequence>